<keyword evidence="4" id="KW-1185">Reference proteome</keyword>
<dbReference type="EC" id="3.1.1.3" evidence="3"/>
<evidence type="ECO:0000313" key="4">
    <source>
        <dbReference type="Proteomes" id="UP000528457"/>
    </source>
</evidence>
<evidence type="ECO:0000313" key="3">
    <source>
        <dbReference type="EMBL" id="MBB6520819.1"/>
    </source>
</evidence>
<feature type="chain" id="PRO_5031345169" evidence="1">
    <location>
        <begin position="32"/>
        <end position="314"/>
    </location>
</feature>
<evidence type="ECO:0000259" key="2">
    <source>
        <dbReference type="Pfam" id="PF00561"/>
    </source>
</evidence>
<keyword evidence="1" id="KW-0732">Signal</keyword>
<reference evidence="3 4" key="1">
    <citation type="submission" date="2020-08" db="EMBL/GenBank/DDBJ databases">
        <title>Genomic Encyclopedia of Type Strains, Phase IV (KMG-IV): sequencing the most valuable type-strain genomes for metagenomic binning, comparative biology and taxonomic classification.</title>
        <authorList>
            <person name="Goeker M."/>
        </authorList>
    </citation>
    <scope>NUCLEOTIDE SEQUENCE [LARGE SCALE GENOMIC DNA]</scope>
    <source>
        <strain evidence="3 4">DSM 22368</strain>
    </source>
</reference>
<dbReference type="RefSeq" id="WP_166850164.1">
    <property type="nucleotide sequence ID" value="NZ_JAAONY010000001.1"/>
</dbReference>
<dbReference type="InterPro" id="IPR029058">
    <property type="entry name" value="AB_hydrolase_fold"/>
</dbReference>
<protein>
    <submittedName>
        <fullName evidence="3">Triacylglycerol lipase</fullName>
        <ecNumber evidence="3">3.1.1.3</ecNumber>
    </submittedName>
</protein>
<keyword evidence="3" id="KW-0378">Hydrolase</keyword>
<dbReference type="AlphaFoldDB" id="A0A7X0MWD6"/>
<accession>A0A7X0MWD6</accession>
<evidence type="ECO:0000256" key="1">
    <source>
        <dbReference type="SAM" id="SignalP"/>
    </source>
</evidence>
<dbReference type="EMBL" id="JACHHT010000001">
    <property type="protein sequence ID" value="MBB6520819.1"/>
    <property type="molecule type" value="Genomic_DNA"/>
</dbReference>
<sequence length="314" mass="33458">MKLLQLATMKNMAKFLAVFTLIASLSAPSHARSYAKTENPIVLVHGFLGFDSALGVDYWYGVSNNLSRNGATVYTANLSSVNGSTTRGEQLVSFLEELKASYGHDKFNLIGHSQGGFDVRYAASVKPELVASVTAIGSPTTGSGTAEFLLNSFGDDPLLSTILYNGLNIIGSLIESLSGDSDPQNAVATGHVLSYTGAAEFVALHPQAVPTSPCGSRDHVVNGIPYYSWSGTKPFTNLFDASDYVLSITAKLDNEASDGLAGRCASHLGLVIKDNYKWNHVDQVNHLFGLRGWGSANPLSVIRSHANRLKNSGL</sequence>
<organism evidence="3 4">
    <name type="scientific">Pseudoteredinibacter isoporae</name>
    <dbReference type="NCBI Taxonomy" id="570281"/>
    <lineage>
        <taxon>Bacteria</taxon>
        <taxon>Pseudomonadati</taxon>
        <taxon>Pseudomonadota</taxon>
        <taxon>Gammaproteobacteria</taxon>
        <taxon>Cellvibrionales</taxon>
        <taxon>Cellvibrionaceae</taxon>
        <taxon>Pseudoteredinibacter</taxon>
    </lineage>
</organism>
<gene>
    <name evidence="3" type="ORF">HNR48_001097</name>
</gene>
<feature type="signal peptide" evidence="1">
    <location>
        <begin position="1"/>
        <end position="31"/>
    </location>
</feature>
<dbReference type="SUPFAM" id="SSF53474">
    <property type="entry name" value="alpha/beta-Hydrolases"/>
    <property type="match status" value="1"/>
</dbReference>
<dbReference type="GO" id="GO:0004806">
    <property type="term" value="F:triacylglycerol lipase activity"/>
    <property type="evidence" value="ECO:0007669"/>
    <property type="project" value="UniProtKB-EC"/>
</dbReference>
<dbReference type="InParanoid" id="A0A7X0MWD6"/>
<dbReference type="InterPro" id="IPR000073">
    <property type="entry name" value="AB_hydrolase_1"/>
</dbReference>
<proteinExistence type="predicted"/>
<dbReference type="Pfam" id="PF00561">
    <property type="entry name" value="Abhydrolase_1"/>
    <property type="match status" value="1"/>
</dbReference>
<name>A0A7X0MWD6_9GAMM</name>
<dbReference type="Proteomes" id="UP000528457">
    <property type="component" value="Unassembled WGS sequence"/>
</dbReference>
<comment type="caution">
    <text evidence="3">The sequence shown here is derived from an EMBL/GenBank/DDBJ whole genome shotgun (WGS) entry which is preliminary data.</text>
</comment>
<feature type="domain" description="AB hydrolase-1" evidence="2">
    <location>
        <begin position="39"/>
        <end position="281"/>
    </location>
</feature>
<dbReference type="Gene3D" id="3.40.50.1820">
    <property type="entry name" value="alpha/beta hydrolase"/>
    <property type="match status" value="1"/>
</dbReference>